<protein>
    <submittedName>
        <fullName evidence="1">Uncharacterized protein</fullName>
    </submittedName>
</protein>
<accession>A0A9X1X2U9</accession>
<dbReference type="Gene3D" id="3.40.50.2000">
    <property type="entry name" value="Glycogen Phosphorylase B"/>
    <property type="match status" value="1"/>
</dbReference>
<dbReference type="RefSeq" id="WP_245130074.1">
    <property type="nucleotide sequence ID" value="NZ_JALJEJ010000004.1"/>
</dbReference>
<dbReference type="SUPFAM" id="SSF53756">
    <property type="entry name" value="UDP-Glycosyltransferase/glycogen phosphorylase"/>
    <property type="match status" value="1"/>
</dbReference>
<comment type="caution">
    <text evidence="1">The sequence shown here is derived from an EMBL/GenBank/DDBJ whole genome shotgun (WGS) entry which is preliminary data.</text>
</comment>
<sequence>MKIAFICGSLEPGKDGVGDYTRKLAEELCKKGHECLAIALNDKFIKQCADFKDSTLNLTLTRIPFTFPEKERLKILEAVVYAFEADWISLQFVSFSFQPKGIISTPFIRVFKKISGDIKCHIMFHEIWVGIEQKAHLKHILWGRIQKARIVSLMKSVKFLLITTSNRLYYLKLSQVGIKPFILRLFSNIPIIKSTKVSLKPTSEVLIVFGGIHHGAPIEDFAKEVSDFSKKSGRAFELIIAGRSGSEQVKWQAAWERYQMPVKISGEIEESGISELLQSSTIGISTTPINLADKSGAVAAMRLHQLPIISVARDWLPRGHSVNNAIAPDDIFDYRGGNFETIYSNLQTSLGNNSVEEISKILIESMEETIWPV</sequence>
<dbReference type="Proteomes" id="UP001139450">
    <property type="component" value="Unassembled WGS sequence"/>
</dbReference>
<organism evidence="1 2">
    <name type="scientific">Mucilaginibacter straminoryzae</name>
    <dbReference type="NCBI Taxonomy" id="2932774"/>
    <lineage>
        <taxon>Bacteria</taxon>
        <taxon>Pseudomonadati</taxon>
        <taxon>Bacteroidota</taxon>
        <taxon>Sphingobacteriia</taxon>
        <taxon>Sphingobacteriales</taxon>
        <taxon>Sphingobacteriaceae</taxon>
        <taxon>Mucilaginibacter</taxon>
    </lineage>
</organism>
<dbReference type="AlphaFoldDB" id="A0A9X1X2U9"/>
<proteinExistence type="predicted"/>
<evidence type="ECO:0000313" key="1">
    <source>
        <dbReference type="EMBL" id="MCJ8210237.1"/>
    </source>
</evidence>
<dbReference type="EMBL" id="JALJEJ010000004">
    <property type="protein sequence ID" value="MCJ8210237.1"/>
    <property type="molecule type" value="Genomic_DNA"/>
</dbReference>
<reference evidence="1" key="1">
    <citation type="submission" date="2022-04" db="EMBL/GenBank/DDBJ databases">
        <title>Mucilaginibacter sp. RS28 isolated from freshwater.</title>
        <authorList>
            <person name="Ko S.-R."/>
        </authorList>
    </citation>
    <scope>NUCLEOTIDE SEQUENCE</scope>
    <source>
        <strain evidence="1">RS28</strain>
    </source>
</reference>
<keyword evidence="2" id="KW-1185">Reference proteome</keyword>
<name>A0A9X1X2U9_9SPHI</name>
<evidence type="ECO:0000313" key="2">
    <source>
        <dbReference type="Proteomes" id="UP001139450"/>
    </source>
</evidence>
<gene>
    <name evidence="1" type="ORF">MUY27_10985</name>
</gene>